<dbReference type="PANTHER" id="PTHR43289">
    <property type="entry name" value="MITOGEN-ACTIVATED PROTEIN KINASE KINASE KINASE 20-RELATED"/>
    <property type="match status" value="1"/>
</dbReference>
<protein>
    <submittedName>
        <fullName evidence="10">Kinase-like protein</fullName>
    </submittedName>
</protein>
<evidence type="ECO:0000256" key="4">
    <source>
        <dbReference type="ARBA" id="ARBA00022679"/>
    </source>
</evidence>
<dbReference type="InterPro" id="IPR001245">
    <property type="entry name" value="Ser-Thr/Tyr_kinase_cat_dom"/>
</dbReference>
<evidence type="ECO:0000256" key="6">
    <source>
        <dbReference type="ARBA" id="ARBA00022777"/>
    </source>
</evidence>
<keyword evidence="8" id="KW-0206">Cytoskeleton</keyword>
<dbReference type="SUPFAM" id="SSF56112">
    <property type="entry name" value="Protein kinase-like (PK-like)"/>
    <property type="match status" value="1"/>
</dbReference>
<dbReference type="InParanoid" id="A0A165MT82"/>
<feature type="non-terminal residue" evidence="10">
    <location>
        <position position="130"/>
    </location>
</feature>
<keyword evidence="8" id="KW-0963">Cytoplasm</keyword>
<gene>
    <name evidence="10" type="ORF">EXIGLDRAFT_594507</name>
</gene>
<dbReference type="STRING" id="1314781.A0A165MT82"/>
<dbReference type="PROSITE" id="PS50011">
    <property type="entry name" value="PROTEIN_KINASE_DOM"/>
    <property type="match status" value="1"/>
</dbReference>
<keyword evidence="7" id="KW-0067">ATP-binding</keyword>
<sequence length="130" mass="14299">RTSQMRSLAKSLRYIHQQRPPLVHGGVRPDTVLVTQTGDCQLAECGLAKILEDSAAPGERTMPQGALRYTAPELFGENRALARRTSRSDVYAFGCVLFEVFAGQQPFADVPEGRVPRALYSGETLVRPEP</sequence>
<accession>A0A165MT82</accession>
<comment type="subcellular location">
    <subcellularLocation>
        <location evidence="1">Cytoplasm</location>
        <location evidence="1">Cytoskeleton</location>
        <location evidence="1">Microtubule organizing center</location>
        <location evidence="1">Centrosome</location>
    </subcellularLocation>
    <subcellularLocation>
        <location evidence="2">Cytoplasm</location>
        <location evidence="2">Cytoskeleton</location>
        <location evidence="2">Spindle pole</location>
    </subcellularLocation>
</comment>
<evidence type="ECO:0000256" key="7">
    <source>
        <dbReference type="ARBA" id="ARBA00022840"/>
    </source>
</evidence>
<dbReference type="Gene3D" id="1.10.510.10">
    <property type="entry name" value="Transferase(Phosphotransferase) domain 1"/>
    <property type="match status" value="1"/>
</dbReference>
<keyword evidence="6 10" id="KW-0418">Kinase</keyword>
<dbReference type="GO" id="GO:0004674">
    <property type="term" value="F:protein serine/threonine kinase activity"/>
    <property type="evidence" value="ECO:0007669"/>
    <property type="project" value="TreeGrafter"/>
</dbReference>
<evidence type="ECO:0000256" key="1">
    <source>
        <dbReference type="ARBA" id="ARBA00004300"/>
    </source>
</evidence>
<keyword evidence="5" id="KW-0547">Nucleotide-binding</keyword>
<dbReference type="OrthoDB" id="4062651at2759"/>
<evidence type="ECO:0000259" key="9">
    <source>
        <dbReference type="PROSITE" id="PS50011"/>
    </source>
</evidence>
<dbReference type="Proteomes" id="UP000077266">
    <property type="component" value="Unassembled WGS sequence"/>
</dbReference>
<dbReference type="InterPro" id="IPR000719">
    <property type="entry name" value="Prot_kinase_dom"/>
</dbReference>
<dbReference type="Pfam" id="PF07714">
    <property type="entry name" value="PK_Tyr_Ser-Thr"/>
    <property type="match status" value="1"/>
</dbReference>
<dbReference type="GO" id="GO:0000922">
    <property type="term" value="C:spindle pole"/>
    <property type="evidence" value="ECO:0007669"/>
    <property type="project" value="UniProtKB-SubCell"/>
</dbReference>
<feature type="domain" description="Protein kinase" evidence="9">
    <location>
        <begin position="1"/>
        <end position="130"/>
    </location>
</feature>
<evidence type="ECO:0000256" key="3">
    <source>
        <dbReference type="ARBA" id="ARBA00010886"/>
    </source>
</evidence>
<keyword evidence="4" id="KW-0808">Transferase</keyword>
<dbReference type="GO" id="GO:0005524">
    <property type="term" value="F:ATP binding"/>
    <property type="evidence" value="ECO:0007669"/>
    <property type="project" value="UniProtKB-KW"/>
</dbReference>
<evidence type="ECO:0000256" key="2">
    <source>
        <dbReference type="ARBA" id="ARBA00004647"/>
    </source>
</evidence>
<dbReference type="InterPro" id="IPR011009">
    <property type="entry name" value="Kinase-like_dom_sf"/>
</dbReference>
<feature type="non-terminal residue" evidence="10">
    <location>
        <position position="1"/>
    </location>
</feature>
<proteinExistence type="inferred from homology"/>
<evidence type="ECO:0000256" key="5">
    <source>
        <dbReference type="ARBA" id="ARBA00022741"/>
    </source>
</evidence>
<dbReference type="PANTHER" id="PTHR43289:SF33">
    <property type="entry name" value="SERINE_THREONINE KINASE 31"/>
    <property type="match status" value="1"/>
</dbReference>
<comment type="similarity">
    <text evidence="3">Belongs to the protein kinase superfamily. NEK Ser/Thr protein kinase family. NIMA subfamily.</text>
</comment>
<keyword evidence="11" id="KW-1185">Reference proteome</keyword>
<organism evidence="10 11">
    <name type="scientific">Exidia glandulosa HHB12029</name>
    <dbReference type="NCBI Taxonomy" id="1314781"/>
    <lineage>
        <taxon>Eukaryota</taxon>
        <taxon>Fungi</taxon>
        <taxon>Dikarya</taxon>
        <taxon>Basidiomycota</taxon>
        <taxon>Agaricomycotina</taxon>
        <taxon>Agaricomycetes</taxon>
        <taxon>Auriculariales</taxon>
        <taxon>Exidiaceae</taxon>
        <taxon>Exidia</taxon>
    </lineage>
</organism>
<name>A0A165MT82_EXIGL</name>
<evidence type="ECO:0000256" key="8">
    <source>
        <dbReference type="ARBA" id="ARBA00023212"/>
    </source>
</evidence>
<reference evidence="10 11" key="1">
    <citation type="journal article" date="2016" name="Mol. Biol. Evol.">
        <title>Comparative Genomics of Early-Diverging Mushroom-Forming Fungi Provides Insights into the Origins of Lignocellulose Decay Capabilities.</title>
        <authorList>
            <person name="Nagy L.G."/>
            <person name="Riley R."/>
            <person name="Tritt A."/>
            <person name="Adam C."/>
            <person name="Daum C."/>
            <person name="Floudas D."/>
            <person name="Sun H."/>
            <person name="Yadav J.S."/>
            <person name="Pangilinan J."/>
            <person name="Larsson K.H."/>
            <person name="Matsuura K."/>
            <person name="Barry K."/>
            <person name="Labutti K."/>
            <person name="Kuo R."/>
            <person name="Ohm R.A."/>
            <person name="Bhattacharya S.S."/>
            <person name="Shirouzu T."/>
            <person name="Yoshinaga Y."/>
            <person name="Martin F.M."/>
            <person name="Grigoriev I.V."/>
            <person name="Hibbett D.S."/>
        </authorList>
    </citation>
    <scope>NUCLEOTIDE SEQUENCE [LARGE SCALE GENOMIC DNA]</scope>
    <source>
        <strain evidence="10 11">HHB12029</strain>
    </source>
</reference>
<evidence type="ECO:0000313" key="10">
    <source>
        <dbReference type="EMBL" id="KZV99721.1"/>
    </source>
</evidence>
<dbReference type="EMBL" id="KV425907">
    <property type="protein sequence ID" value="KZV99721.1"/>
    <property type="molecule type" value="Genomic_DNA"/>
</dbReference>
<dbReference type="AlphaFoldDB" id="A0A165MT82"/>
<evidence type="ECO:0000313" key="11">
    <source>
        <dbReference type="Proteomes" id="UP000077266"/>
    </source>
</evidence>